<comment type="caution">
    <text evidence="2">The sequence shown here is derived from an EMBL/GenBank/DDBJ whole genome shotgun (WGS) entry which is preliminary data.</text>
</comment>
<evidence type="ECO:0000259" key="1">
    <source>
        <dbReference type="Pfam" id="PF13175"/>
    </source>
</evidence>
<dbReference type="Gene3D" id="3.40.50.300">
    <property type="entry name" value="P-loop containing nucleotide triphosphate hydrolases"/>
    <property type="match status" value="1"/>
</dbReference>
<dbReference type="EMBL" id="BSWK01000020">
    <property type="protein sequence ID" value="GMB87012.1"/>
    <property type="molecule type" value="Genomic_DNA"/>
</dbReference>
<dbReference type="InterPro" id="IPR027417">
    <property type="entry name" value="P-loop_NTPase"/>
</dbReference>
<dbReference type="Proteomes" id="UP001165243">
    <property type="component" value="Unassembled WGS sequence"/>
</dbReference>
<accession>A0AAV5PF34</accession>
<gene>
    <name evidence="2" type="ORF">ME0900_13850</name>
</gene>
<feature type="domain" description="Endonuclease GajA/Old nuclease/RecF-like AAA" evidence="1">
    <location>
        <begin position="1"/>
        <end position="47"/>
    </location>
</feature>
<evidence type="ECO:0000313" key="3">
    <source>
        <dbReference type="Proteomes" id="UP001165243"/>
    </source>
</evidence>
<sequence length="54" mass="6107">MLLRAVELHNFRGYRDFKLKFAPLTSLLGEGEVGKKTILRALDIFSTALWLSGL</sequence>
<name>A0AAV5PF34_LACDE</name>
<dbReference type="Pfam" id="PF13175">
    <property type="entry name" value="AAA_15"/>
    <property type="match status" value="1"/>
</dbReference>
<proteinExistence type="predicted"/>
<organism evidence="2 3">
    <name type="scientific">Lactobacillus delbrueckii subsp. bulgaricus</name>
    <dbReference type="NCBI Taxonomy" id="1585"/>
    <lineage>
        <taxon>Bacteria</taxon>
        <taxon>Bacillati</taxon>
        <taxon>Bacillota</taxon>
        <taxon>Bacilli</taxon>
        <taxon>Lactobacillales</taxon>
        <taxon>Lactobacillaceae</taxon>
        <taxon>Lactobacillus</taxon>
    </lineage>
</organism>
<evidence type="ECO:0000313" key="2">
    <source>
        <dbReference type="EMBL" id="GMB87012.1"/>
    </source>
</evidence>
<protein>
    <recommendedName>
        <fullName evidence="1">Endonuclease GajA/Old nuclease/RecF-like AAA domain-containing protein</fullName>
    </recommendedName>
</protein>
<reference evidence="2" key="1">
    <citation type="submission" date="2023-04" db="EMBL/GenBank/DDBJ databases">
        <title>Draft genome sequences of Lactobacillus delbrueckii subsp. bulgaricus ME-900 and ME-901 with improved acid tolerance.</title>
        <authorList>
            <person name="Ishida T."/>
            <person name="Yamamoto E."/>
            <person name="Koizumi A."/>
            <person name="Fujiwara S."/>
            <person name="Makino S."/>
            <person name="Kano H."/>
            <person name="Kimura K."/>
        </authorList>
    </citation>
    <scope>NUCLEOTIDE SEQUENCE</scope>
    <source>
        <strain evidence="2">ME-900</strain>
    </source>
</reference>
<dbReference type="RefSeq" id="WP_014565302.1">
    <property type="nucleotide sequence ID" value="NZ_BSWJ01000044.1"/>
</dbReference>
<dbReference type="AlphaFoldDB" id="A0AAV5PF34"/>
<dbReference type="InterPro" id="IPR041685">
    <property type="entry name" value="AAA_GajA/Old/RecF-like"/>
</dbReference>